<dbReference type="InterPro" id="IPR017907">
    <property type="entry name" value="Znf_RING_CS"/>
</dbReference>
<gene>
    <name evidence="10" type="primary">LOC108047421</name>
    <name evidence="8" type="synonym">108047421</name>
</gene>
<dbReference type="InterPro" id="IPR001841">
    <property type="entry name" value="Znf_RING"/>
</dbReference>
<accession>A0A6P4EY68</accession>
<dbReference type="Proteomes" id="UP001652680">
    <property type="component" value="Unassembled WGS sequence"/>
</dbReference>
<evidence type="ECO:0000256" key="2">
    <source>
        <dbReference type="ARBA" id="ARBA00022771"/>
    </source>
</evidence>
<dbReference type="SUPFAM" id="SSF57850">
    <property type="entry name" value="RING/U-box"/>
    <property type="match status" value="1"/>
</dbReference>
<name>A0A6P4EY68_DRORH</name>
<evidence type="ECO:0000256" key="6">
    <source>
        <dbReference type="SAM" id="MobiDB-lite"/>
    </source>
</evidence>
<feature type="compositionally biased region" description="Basic and acidic residues" evidence="6">
    <location>
        <begin position="147"/>
        <end position="163"/>
    </location>
</feature>
<dbReference type="OrthoDB" id="2535391at2759"/>
<dbReference type="GO" id="GO:0007129">
    <property type="term" value="P:homologous chromosome pairing at meiosis"/>
    <property type="evidence" value="ECO:0007669"/>
    <property type="project" value="TreeGrafter"/>
</dbReference>
<evidence type="ECO:0000313" key="10">
    <source>
        <dbReference type="RefSeq" id="XP_016983072.1"/>
    </source>
</evidence>
<dbReference type="InterPro" id="IPR042123">
    <property type="entry name" value="Zip3/RNF212-like"/>
</dbReference>
<dbReference type="GeneID" id="108047421"/>
<dbReference type="AlphaFoldDB" id="A0A6P4EY68"/>
<evidence type="ECO:0000256" key="4">
    <source>
        <dbReference type="ARBA" id="ARBA00023254"/>
    </source>
</evidence>
<dbReference type="EnsemblMetazoa" id="XM_017127583.2">
    <property type="protein sequence ID" value="XP_016983072.1"/>
    <property type="gene ID" value="LOC108047421"/>
</dbReference>
<proteinExistence type="predicted"/>
<keyword evidence="9" id="KW-1185">Reference proteome</keyword>
<sequence length="221" mass="26123">MFRMHCNKCFCHRSKDPTMVFNMTRCQHVICKTCVTESSSEKKCPICKQELHSIPINGNLPRGVACYFEDPLQFLGLYRKISKFQTDQRASDNLGFYRQMQEHEKNKLRLEGFCKMEAQINQQIEMEKKRIDELRAYISYHEEAVQKTRRRSMDDQSQTRDFQKPQSKQRRRGVRPRTPSISTTDNSQSDDVSFLDSDTDFPAICNPRKKSFSEDIEEFHI</sequence>
<dbReference type="PANTHER" id="PTHR22663">
    <property type="entry name" value="RING FINGER PROTEIN NARYA-RELATED"/>
    <property type="match status" value="1"/>
</dbReference>
<dbReference type="PANTHER" id="PTHR22663:SF17">
    <property type="entry name" value="RING FINGER PROTEIN NARYA-RELATED"/>
    <property type="match status" value="1"/>
</dbReference>
<evidence type="ECO:0000256" key="5">
    <source>
        <dbReference type="PROSITE-ProRule" id="PRU00175"/>
    </source>
</evidence>
<feature type="domain" description="RING-type" evidence="7">
    <location>
        <begin position="6"/>
        <end position="48"/>
    </location>
</feature>
<reference evidence="9" key="1">
    <citation type="journal article" date="2021" name="Elife">
        <title>Highly contiguous assemblies of 101 drosophilid genomes.</title>
        <authorList>
            <person name="Kim B.Y."/>
            <person name="Wang J.R."/>
            <person name="Miller D.E."/>
            <person name="Barmina O."/>
            <person name="Delaney E."/>
            <person name="Thompson A."/>
            <person name="Comeault A.A."/>
            <person name="Peede D."/>
            <person name="D'Agostino E.R."/>
            <person name="Pelaez J."/>
            <person name="Aguilar J.M."/>
            <person name="Haji D."/>
            <person name="Matsunaga T."/>
            <person name="Armstrong E.E."/>
            <person name="Zych M."/>
            <person name="Ogawa Y."/>
            <person name="Stamenkovic-Radak M."/>
            <person name="Jelic M."/>
            <person name="Veselinovic M.S."/>
            <person name="Tanaskovic M."/>
            <person name="Eric P."/>
            <person name="Gao J.J."/>
            <person name="Katoh T.K."/>
            <person name="Toda M.J."/>
            <person name="Watabe H."/>
            <person name="Watada M."/>
            <person name="Davis J.S."/>
            <person name="Moyle L.C."/>
            <person name="Manoli G."/>
            <person name="Bertolini E."/>
            <person name="Kostal V."/>
            <person name="Hawley R.S."/>
            <person name="Takahashi A."/>
            <person name="Jones C.D."/>
            <person name="Price D.K."/>
            <person name="Whiteman N."/>
            <person name="Kopp A."/>
            <person name="Matute D.R."/>
            <person name="Petrov D.A."/>
        </authorList>
    </citation>
    <scope>NUCLEOTIDE SEQUENCE [LARGE SCALE GENOMIC DNA]</scope>
</reference>
<evidence type="ECO:0000313" key="8">
    <source>
        <dbReference type="EnsemblMetazoa" id="XP_016983072.1"/>
    </source>
</evidence>
<evidence type="ECO:0000259" key="7">
    <source>
        <dbReference type="PROSITE" id="PS50089"/>
    </source>
</evidence>
<reference evidence="10" key="2">
    <citation type="submission" date="2025-04" db="UniProtKB">
        <authorList>
            <consortium name="RefSeq"/>
        </authorList>
    </citation>
    <scope>IDENTIFICATION</scope>
</reference>
<dbReference type="GO" id="GO:0019789">
    <property type="term" value="F:SUMO transferase activity"/>
    <property type="evidence" value="ECO:0007669"/>
    <property type="project" value="InterPro"/>
</dbReference>
<dbReference type="PROSITE" id="PS00518">
    <property type="entry name" value="ZF_RING_1"/>
    <property type="match status" value="1"/>
</dbReference>
<evidence type="ECO:0000256" key="3">
    <source>
        <dbReference type="ARBA" id="ARBA00022833"/>
    </source>
</evidence>
<dbReference type="PROSITE" id="PS50089">
    <property type="entry name" value="ZF_RING_2"/>
    <property type="match status" value="1"/>
</dbReference>
<keyword evidence="2 5" id="KW-0863">Zinc-finger</keyword>
<keyword evidence="1" id="KW-0479">Metal-binding</keyword>
<dbReference type="GO" id="GO:0008270">
    <property type="term" value="F:zinc ion binding"/>
    <property type="evidence" value="ECO:0007669"/>
    <property type="project" value="UniProtKB-KW"/>
</dbReference>
<dbReference type="Pfam" id="PF14634">
    <property type="entry name" value="zf-RING_5"/>
    <property type="match status" value="1"/>
</dbReference>
<dbReference type="InterPro" id="IPR013083">
    <property type="entry name" value="Znf_RING/FYVE/PHD"/>
</dbReference>
<feature type="region of interest" description="Disordered" evidence="6">
    <location>
        <begin position="147"/>
        <end position="200"/>
    </location>
</feature>
<dbReference type="RefSeq" id="XP_016983072.1">
    <property type="nucleotide sequence ID" value="XM_017127583.1"/>
</dbReference>
<reference evidence="8" key="3">
    <citation type="submission" date="2025-05" db="UniProtKB">
        <authorList>
            <consortium name="EnsemblMetazoa"/>
        </authorList>
    </citation>
    <scope>IDENTIFICATION</scope>
</reference>
<dbReference type="GO" id="GO:0007131">
    <property type="term" value="P:reciprocal meiotic recombination"/>
    <property type="evidence" value="ECO:0007669"/>
    <property type="project" value="InterPro"/>
</dbReference>
<dbReference type="GO" id="GO:0000795">
    <property type="term" value="C:synaptonemal complex"/>
    <property type="evidence" value="ECO:0007669"/>
    <property type="project" value="InterPro"/>
</dbReference>
<evidence type="ECO:0000313" key="9">
    <source>
        <dbReference type="Proteomes" id="UP001652680"/>
    </source>
</evidence>
<dbReference type="GO" id="GO:0016925">
    <property type="term" value="P:protein sumoylation"/>
    <property type="evidence" value="ECO:0007669"/>
    <property type="project" value="TreeGrafter"/>
</dbReference>
<evidence type="ECO:0000256" key="1">
    <source>
        <dbReference type="ARBA" id="ARBA00022723"/>
    </source>
</evidence>
<feature type="compositionally biased region" description="Polar residues" evidence="6">
    <location>
        <begin position="179"/>
        <end position="191"/>
    </location>
</feature>
<dbReference type="Gene3D" id="3.30.40.10">
    <property type="entry name" value="Zinc/RING finger domain, C3HC4 (zinc finger)"/>
    <property type="match status" value="1"/>
</dbReference>
<keyword evidence="4" id="KW-0469">Meiosis</keyword>
<protein>
    <submittedName>
        <fullName evidence="10">RING finger protein 212B</fullName>
    </submittedName>
</protein>
<keyword evidence="3" id="KW-0862">Zinc</keyword>
<organism evidence="10">
    <name type="scientific">Drosophila rhopaloa</name>
    <name type="common">Fruit fly</name>
    <dbReference type="NCBI Taxonomy" id="1041015"/>
    <lineage>
        <taxon>Eukaryota</taxon>
        <taxon>Metazoa</taxon>
        <taxon>Ecdysozoa</taxon>
        <taxon>Arthropoda</taxon>
        <taxon>Hexapoda</taxon>
        <taxon>Insecta</taxon>
        <taxon>Pterygota</taxon>
        <taxon>Neoptera</taxon>
        <taxon>Endopterygota</taxon>
        <taxon>Diptera</taxon>
        <taxon>Brachycera</taxon>
        <taxon>Muscomorpha</taxon>
        <taxon>Ephydroidea</taxon>
        <taxon>Drosophilidae</taxon>
        <taxon>Drosophila</taxon>
        <taxon>Sophophora</taxon>
    </lineage>
</organism>